<organism evidence="1 2">
    <name type="scientific">Ornithinibacillus halophilus</name>
    <dbReference type="NCBI Taxonomy" id="930117"/>
    <lineage>
        <taxon>Bacteria</taxon>
        <taxon>Bacillati</taxon>
        <taxon>Bacillota</taxon>
        <taxon>Bacilli</taxon>
        <taxon>Bacillales</taxon>
        <taxon>Bacillaceae</taxon>
        <taxon>Ornithinibacillus</taxon>
    </lineage>
</organism>
<protein>
    <submittedName>
        <fullName evidence="1">Uncharacterized protein</fullName>
    </submittedName>
</protein>
<dbReference type="AlphaFoldDB" id="A0A1M5K2S5"/>
<evidence type="ECO:0000313" key="2">
    <source>
        <dbReference type="Proteomes" id="UP000183988"/>
    </source>
</evidence>
<gene>
    <name evidence="1" type="ORF">SAMN05216225_10352</name>
</gene>
<keyword evidence="2" id="KW-1185">Reference proteome</keyword>
<accession>A0A1M5K2S5</accession>
<dbReference type="EMBL" id="FQVW01000035">
    <property type="protein sequence ID" value="SHG46623.1"/>
    <property type="molecule type" value="Genomic_DNA"/>
</dbReference>
<name>A0A1M5K2S5_9BACI</name>
<evidence type="ECO:0000313" key="1">
    <source>
        <dbReference type="EMBL" id="SHG46623.1"/>
    </source>
</evidence>
<reference evidence="1 2" key="1">
    <citation type="submission" date="2016-11" db="EMBL/GenBank/DDBJ databases">
        <authorList>
            <person name="Jaros S."/>
            <person name="Januszkiewicz K."/>
            <person name="Wedrychowicz H."/>
        </authorList>
    </citation>
    <scope>NUCLEOTIDE SEQUENCE [LARGE SCALE GENOMIC DNA]</scope>
    <source>
        <strain evidence="1 2">IBRC-M 10683</strain>
    </source>
</reference>
<sequence>MGCGGANFGDLGASLDCGGANFGDLGASLGCGGANLLYWRARTTRVERVYHCGERIHLFTSAKYPGRARLILGGANPQHQKLRFPEDFGFLLEVL</sequence>
<dbReference type="Proteomes" id="UP000183988">
    <property type="component" value="Unassembled WGS sequence"/>
</dbReference>
<proteinExistence type="predicted"/>